<name>A0ABY7GBA3_MYAAR</name>
<sequence length="744" mass="83089">MDYKFVFSVLCLTTLYQLCYGLQNRKQRTSNDDFVISITTDGTYSINIHGKSWLNSAPTFFNANNKTYSAADKTLNLTSTSATSGTDKLGQWQSTSFDYVINDAGKTRFTAVIKTYPSLPVIIFQQVYTDGAKWTQGKTYEDLCGGFPGFQLEGPPGLLGFLSFGGLMFGDTSKKIGLWSNATYRLNDGITGGPLALFDSDGRTLVLSPFNNFMSASFLHDAGIGGNYYGGIMGGVSSVPMGYTQEFILYYDTGINKAFEGWGKLMRTFYGKDPARQQEDMTIKYLGYYTDNGAYYYYNTEKNKTYEQTMLDVRTYANNKTIPYKYVQYDSWWYYKGVDDGVKTWERFPYDGASDTTYAKQNGGTYDFIVEKSKALPVTKKFWDDLFNEAKKWGLVMYEQDWLNVEFSGVQALLHNLTLGTTWLDQMATAADDAGIFIQYCMANPRHAMQALMYPRVTQGRVSNDYSPGDGQWSIGISSIFATALGIAPFKDTFWTTETQPGNIYKRTEPNWKLNMVVSTLSTGPVGPSDMVGATNVSMLMKCCRSDGVILKPQFPIRAIDAQILQAAFNDVDGPDGEAWLSYTQVGGLRFADILVLNLKSPYTLYPRDTGIYDNVGLTDLYAVPYDDPFGWVTFSSLYGLQFDSRFTPSRIAFYHVSQAIPGWFETAILGELDKWAPMSPQRVTSLTWTSSTVTSELVGAPFEQFDFWYILGSKQNAVTCKLGATGAATFMLDNDLGIATCKP</sequence>
<evidence type="ECO:0000313" key="2">
    <source>
        <dbReference type="EMBL" id="WAR31668.1"/>
    </source>
</evidence>
<keyword evidence="1" id="KW-0732">Signal</keyword>
<proteinExistence type="predicted"/>
<protein>
    <submittedName>
        <fullName evidence="2">Uncharacterized protein</fullName>
    </submittedName>
</protein>
<evidence type="ECO:0000313" key="3">
    <source>
        <dbReference type="Proteomes" id="UP001164746"/>
    </source>
</evidence>
<dbReference type="EMBL" id="CP111028">
    <property type="protein sequence ID" value="WAR31668.1"/>
    <property type="molecule type" value="Genomic_DNA"/>
</dbReference>
<keyword evidence="3" id="KW-1185">Reference proteome</keyword>
<accession>A0ABY7GBA3</accession>
<evidence type="ECO:0000256" key="1">
    <source>
        <dbReference type="SAM" id="SignalP"/>
    </source>
</evidence>
<gene>
    <name evidence="2" type="ORF">MAR_034210</name>
</gene>
<dbReference type="Proteomes" id="UP001164746">
    <property type="component" value="Chromosome 17"/>
</dbReference>
<feature type="signal peptide" evidence="1">
    <location>
        <begin position="1"/>
        <end position="21"/>
    </location>
</feature>
<reference evidence="2" key="1">
    <citation type="submission" date="2022-11" db="EMBL/GenBank/DDBJ databases">
        <title>Centuries of genome instability and evolution in soft-shell clam transmissible cancer (bioRxiv).</title>
        <authorList>
            <person name="Hart S.F.M."/>
            <person name="Yonemitsu M.A."/>
            <person name="Giersch R.M."/>
            <person name="Beal B.F."/>
            <person name="Arriagada G."/>
            <person name="Davis B.W."/>
            <person name="Ostrander E.A."/>
            <person name="Goff S.P."/>
            <person name="Metzger M.J."/>
        </authorList>
    </citation>
    <scope>NUCLEOTIDE SEQUENCE</scope>
    <source>
        <strain evidence="2">MELC-2E11</strain>
        <tissue evidence="2">Siphon/mantle</tissue>
    </source>
</reference>
<feature type="chain" id="PRO_5046329961" evidence="1">
    <location>
        <begin position="22"/>
        <end position="744"/>
    </location>
</feature>
<organism evidence="2 3">
    <name type="scientific">Mya arenaria</name>
    <name type="common">Soft-shell clam</name>
    <dbReference type="NCBI Taxonomy" id="6604"/>
    <lineage>
        <taxon>Eukaryota</taxon>
        <taxon>Metazoa</taxon>
        <taxon>Spiralia</taxon>
        <taxon>Lophotrochozoa</taxon>
        <taxon>Mollusca</taxon>
        <taxon>Bivalvia</taxon>
        <taxon>Autobranchia</taxon>
        <taxon>Heteroconchia</taxon>
        <taxon>Euheterodonta</taxon>
        <taxon>Imparidentia</taxon>
        <taxon>Neoheterodontei</taxon>
        <taxon>Myida</taxon>
        <taxon>Myoidea</taxon>
        <taxon>Myidae</taxon>
        <taxon>Mya</taxon>
    </lineage>
</organism>